<evidence type="ECO:0000313" key="4">
    <source>
        <dbReference type="Proteomes" id="UP000327085"/>
    </source>
</evidence>
<feature type="region of interest" description="Disordered" evidence="1">
    <location>
        <begin position="136"/>
        <end position="157"/>
    </location>
</feature>
<reference evidence="4" key="1">
    <citation type="journal article" date="2020" name="Plant J.">
        <title>Transposons played a major role in the diversification between the closely related almond and peach genomes: results from the almond genome sequence.</title>
        <authorList>
            <person name="Alioto T."/>
            <person name="Alexiou K.G."/>
            <person name="Bardil A."/>
            <person name="Barteri F."/>
            <person name="Castanera R."/>
            <person name="Cruz F."/>
            <person name="Dhingra A."/>
            <person name="Duval H."/>
            <person name="Fernandez I Marti A."/>
            <person name="Frias L."/>
            <person name="Galan B."/>
            <person name="Garcia J.L."/>
            <person name="Howad W."/>
            <person name="Gomez-Garrido J."/>
            <person name="Gut M."/>
            <person name="Julca I."/>
            <person name="Morata J."/>
            <person name="Puigdomenech P."/>
            <person name="Ribeca P."/>
            <person name="Rubio Cabetas M.J."/>
            <person name="Vlasova A."/>
            <person name="Wirthensohn M."/>
            <person name="Garcia-Mas J."/>
            <person name="Gabaldon T."/>
            <person name="Casacuberta J.M."/>
            <person name="Arus P."/>
        </authorList>
    </citation>
    <scope>NUCLEOTIDE SEQUENCE [LARGE SCALE GENOMIC DNA]</scope>
    <source>
        <strain evidence="4">cv. Texas</strain>
    </source>
</reference>
<proteinExistence type="predicted"/>
<name>A0A5E4F499_PRUDU</name>
<evidence type="ECO:0000313" key="3">
    <source>
        <dbReference type="EMBL" id="VVA22687.1"/>
    </source>
</evidence>
<dbReference type="Proteomes" id="UP000327085">
    <property type="component" value="Chromosome 4"/>
</dbReference>
<dbReference type="Gramene" id="VVA22687">
    <property type="protein sequence ID" value="VVA22687"/>
    <property type="gene ID" value="Prudul26B022301"/>
</dbReference>
<keyword evidence="2" id="KW-1133">Transmembrane helix</keyword>
<feature type="transmembrane region" description="Helical" evidence="2">
    <location>
        <begin position="89"/>
        <end position="111"/>
    </location>
</feature>
<evidence type="ECO:0000256" key="2">
    <source>
        <dbReference type="SAM" id="Phobius"/>
    </source>
</evidence>
<keyword evidence="2" id="KW-0812">Transmembrane</keyword>
<protein>
    <submittedName>
        <fullName evidence="3">PREDICTED: argonaute 2</fullName>
    </submittedName>
</protein>
<gene>
    <name evidence="3" type="ORF">ALMOND_2B022301</name>
</gene>
<dbReference type="EMBL" id="CABIKO010000063">
    <property type="protein sequence ID" value="VVA22687.1"/>
    <property type="molecule type" value="Genomic_DNA"/>
</dbReference>
<accession>A0A5E4F499</accession>
<organism evidence="3 4">
    <name type="scientific">Prunus dulcis</name>
    <name type="common">Almond</name>
    <name type="synonym">Amygdalus dulcis</name>
    <dbReference type="NCBI Taxonomy" id="3755"/>
    <lineage>
        <taxon>Eukaryota</taxon>
        <taxon>Viridiplantae</taxon>
        <taxon>Streptophyta</taxon>
        <taxon>Embryophyta</taxon>
        <taxon>Tracheophyta</taxon>
        <taxon>Spermatophyta</taxon>
        <taxon>Magnoliopsida</taxon>
        <taxon>eudicotyledons</taxon>
        <taxon>Gunneridae</taxon>
        <taxon>Pentapetalae</taxon>
        <taxon>rosids</taxon>
        <taxon>fabids</taxon>
        <taxon>Rosales</taxon>
        <taxon>Rosaceae</taxon>
        <taxon>Amygdaloideae</taxon>
        <taxon>Amygdaleae</taxon>
        <taxon>Prunus</taxon>
    </lineage>
</organism>
<evidence type="ECO:0000256" key="1">
    <source>
        <dbReference type="SAM" id="MobiDB-lite"/>
    </source>
</evidence>
<dbReference type="InParanoid" id="A0A5E4F499"/>
<dbReference type="AlphaFoldDB" id="A0A5E4F499"/>
<sequence>MVVKEVIMVATAEEVEEEEVVMAVMVGVGPSTTINNNRHSSSSINNNRMRVRASKGGLLHEIVPLPPEQPLLLYLQPRSTLLLPAVNEAVAFLFLNVSFLATVGLAIWIYMKNEADTLVPRMQSLEISKQALSSPSLDEADKKLPVRRPDNGGTKSVRTTRLRANHFNLSYNPESIIRH</sequence>
<feature type="compositionally biased region" description="Basic and acidic residues" evidence="1">
    <location>
        <begin position="139"/>
        <end position="150"/>
    </location>
</feature>
<keyword evidence="2" id="KW-0472">Membrane</keyword>